<dbReference type="Pfam" id="PF01565">
    <property type="entry name" value="FAD_binding_4"/>
    <property type="match status" value="1"/>
</dbReference>
<name>A0A8E2DUN9_9APHY</name>
<comment type="similarity">
    <text evidence="2">Belongs to the oxygen-dependent FAD-linked oxidoreductase family.</text>
</comment>
<dbReference type="PANTHER" id="PTHR42973">
    <property type="entry name" value="BINDING OXIDOREDUCTASE, PUTATIVE (AFU_ORTHOLOGUE AFUA_1G17690)-RELATED"/>
    <property type="match status" value="1"/>
</dbReference>
<keyword evidence="8" id="KW-1185">Reference proteome</keyword>
<evidence type="ECO:0000256" key="1">
    <source>
        <dbReference type="ARBA" id="ARBA00001974"/>
    </source>
</evidence>
<dbReference type="Proteomes" id="UP000250043">
    <property type="component" value="Unassembled WGS sequence"/>
</dbReference>
<keyword evidence="3" id="KW-0285">Flavoprotein</keyword>
<dbReference type="EMBL" id="KV722333">
    <property type="protein sequence ID" value="OCH95988.1"/>
    <property type="molecule type" value="Genomic_DNA"/>
</dbReference>
<keyword evidence="5" id="KW-0560">Oxidoreductase</keyword>
<dbReference type="Gene3D" id="3.30.465.10">
    <property type="match status" value="1"/>
</dbReference>
<dbReference type="Pfam" id="PF08031">
    <property type="entry name" value="BBE"/>
    <property type="match status" value="1"/>
</dbReference>
<evidence type="ECO:0000256" key="2">
    <source>
        <dbReference type="ARBA" id="ARBA00005466"/>
    </source>
</evidence>
<evidence type="ECO:0000256" key="3">
    <source>
        <dbReference type="ARBA" id="ARBA00022630"/>
    </source>
</evidence>
<evidence type="ECO:0000313" key="7">
    <source>
        <dbReference type="EMBL" id="OCH95988.1"/>
    </source>
</evidence>
<feature type="domain" description="FAD-binding PCMH-type" evidence="6">
    <location>
        <begin position="33"/>
        <end position="204"/>
    </location>
</feature>
<organism evidence="7 8">
    <name type="scientific">Obba rivulosa</name>
    <dbReference type="NCBI Taxonomy" id="1052685"/>
    <lineage>
        <taxon>Eukaryota</taxon>
        <taxon>Fungi</taxon>
        <taxon>Dikarya</taxon>
        <taxon>Basidiomycota</taxon>
        <taxon>Agaricomycotina</taxon>
        <taxon>Agaricomycetes</taxon>
        <taxon>Polyporales</taxon>
        <taxon>Gelatoporiaceae</taxon>
        <taxon>Obba</taxon>
    </lineage>
</organism>
<dbReference type="Gene3D" id="3.30.43.10">
    <property type="entry name" value="Uridine Diphospho-n-acetylenolpyruvylglucosamine Reductase, domain 2"/>
    <property type="match status" value="1"/>
</dbReference>
<dbReference type="AlphaFoldDB" id="A0A8E2DUN9"/>
<dbReference type="OrthoDB" id="415825at2759"/>
<evidence type="ECO:0000256" key="5">
    <source>
        <dbReference type="ARBA" id="ARBA00023002"/>
    </source>
</evidence>
<evidence type="ECO:0000313" key="8">
    <source>
        <dbReference type="Proteomes" id="UP000250043"/>
    </source>
</evidence>
<dbReference type="SUPFAM" id="SSF56176">
    <property type="entry name" value="FAD-binding/transporter-associated domain-like"/>
    <property type="match status" value="1"/>
</dbReference>
<dbReference type="GO" id="GO:0016491">
    <property type="term" value="F:oxidoreductase activity"/>
    <property type="evidence" value="ECO:0007669"/>
    <property type="project" value="UniProtKB-KW"/>
</dbReference>
<keyword evidence="4" id="KW-0274">FAD</keyword>
<comment type="cofactor">
    <cofactor evidence="1">
        <name>FAD</name>
        <dbReference type="ChEBI" id="CHEBI:57692"/>
    </cofactor>
</comment>
<sequence>MADFDVFKNDFRGDIVTPSDPGYEDAIFRWSRNGVRRAQVVTFPKDETGVAQAIAYSKQAGLPLAIRGGGHSASGASSTDGLVVDLSRYFDRVRIDPDKKVAYVGGGTLWGAVEKAAIQHGLATVGGTVNHTGCGGLIVGGGYGWLSGKYGLAIDNLVQATVVTANGSILTANATENSDLFWGIRGGGCNFGVVTEFVLKLHPQRRTIYAGFVVFSPDKLQAIASAVQTWWLNGPSDNEAMMFVLAASHFGQPPAVILNLVYNGSEAEGREKYKVFFDFGPIADMSKEIPFEKLNEVQNHLAVHGRNNYEKGTYHSPNFDLPERAAKTFELVKRFHEMGAFETMIACELIPMGVVNSVADDSTAFRRGRRTNVITNLSWDDDAPETYALAKESAAQLIATMADVNPSEAVGYGNYNSDALPAQGTISEDRSRILFDSNYPRLQALKRKYDPDVVFNKWFVVTPATT</sequence>
<dbReference type="Gene3D" id="3.40.462.20">
    <property type="match status" value="1"/>
</dbReference>
<dbReference type="InterPro" id="IPR006094">
    <property type="entry name" value="Oxid_FAD_bind_N"/>
</dbReference>
<dbReference type="InterPro" id="IPR012951">
    <property type="entry name" value="BBE"/>
</dbReference>
<dbReference type="InterPro" id="IPR036318">
    <property type="entry name" value="FAD-bd_PCMH-like_sf"/>
</dbReference>
<proteinExistence type="inferred from homology"/>
<dbReference type="InterPro" id="IPR016166">
    <property type="entry name" value="FAD-bd_PCMH"/>
</dbReference>
<dbReference type="InterPro" id="IPR050416">
    <property type="entry name" value="FAD-linked_Oxidoreductase"/>
</dbReference>
<dbReference type="PROSITE" id="PS51387">
    <property type="entry name" value="FAD_PCMH"/>
    <property type="match status" value="1"/>
</dbReference>
<accession>A0A8E2DUN9</accession>
<protein>
    <submittedName>
        <fullName evidence="7">FAD-binding domain-containing protein</fullName>
    </submittedName>
</protein>
<dbReference type="PANTHER" id="PTHR42973:SF39">
    <property type="entry name" value="FAD-BINDING PCMH-TYPE DOMAIN-CONTAINING PROTEIN"/>
    <property type="match status" value="1"/>
</dbReference>
<dbReference type="InterPro" id="IPR016169">
    <property type="entry name" value="FAD-bd_PCMH_sub2"/>
</dbReference>
<evidence type="ECO:0000259" key="6">
    <source>
        <dbReference type="PROSITE" id="PS51387"/>
    </source>
</evidence>
<evidence type="ECO:0000256" key="4">
    <source>
        <dbReference type="ARBA" id="ARBA00022827"/>
    </source>
</evidence>
<dbReference type="InterPro" id="IPR016167">
    <property type="entry name" value="FAD-bd_PCMH_sub1"/>
</dbReference>
<reference evidence="7 8" key="1">
    <citation type="submission" date="2016-07" db="EMBL/GenBank/DDBJ databases">
        <title>Draft genome of the white-rot fungus Obba rivulosa 3A-2.</title>
        <authorList>
            <consortium name="DOE Joint Genome Institute"/>
            <person name="Miettinen O."/>
            <person name="Riley R."/>
            <person name="Acob R."/>
            <person name="Barry K."/>
            <person name="Cullen D."/>
            <person name="De Vries R."/>
            <person name="Hainaut M."/>
            <person name="Hatakka A."/>
            <person name="Henrissat B."/>
            <person name="Hilden K."/>
            <person name="Kuo R."/>
            <person name="Labutti K."/>
            <person name="Lipzen A."/>
            <person name="Makela M.R."/>
            <person name="Sandor L."/>
            <person name="Spatafora J.W."/>
            <person name="Grigoriev I.V."/>
            <person name="Hibbett D.S."/>
        </authorList>
    </citation>
    <scope>NUCLEOTIDE SEQUENCE [LARGE SCALE GENOMIC DNA]</scope>
    <source>
        <strain evidence="7 8">3A-2</strain>
    </source>
</reference>
<gene>
    <name evidence="7" type="ORF">OBBRIDRAFT_787836</name>
</gene>
<dbReference type="GO" id="GO:0071949">
    <property type="term" value="F:FAD binding"/>
    <property type="evidence" value="ECO:0007669"/>
    <property type="project" value="InterPro"/>
</dbReference>